<dbReference type="AlphaFoldDB" id="A0A221VX98"/>
<dbReference type="GO" id="GO:0016787">
    <property type="term" value="F:hydrolase activity"/>
    <property type="evidence" value="ECO:0007669"/>
    <property type="project" value="UniProtKB-KW"/>
</dbReference>
<dbReference type="PANTHER" id="PTHR43784:SF2">
    <property type="entry name" value="GDSL-LIKE LIPASE_ACYLHYDROLASE, PUTATIVE (AFU_ORTHOLOGUE AFUA_2G00820)-RELATED"/>
    <property type="match status" value="1"/>
</dbReference>
<evidence type="ECO:0000256" key="1">
    <source>
        <dbReference type="SAM" id="MobiDB-lite"/>
    </source>
</evidence>
<gene>
    <name evidence="2" type="ORF">AHOG_02165</name>
</gene>
<dbReference type="Pfam" id="PF13472">
    <property type="entry name" value="Lipase_GDSL_2"/>
    <property type="match status" value="1"/>
</dbReference>
<dbReference type="InterPro" id="IPR013830">
    <property type="entry name" value="SGNH_hydro"/>
</dbReference>
<keyword evidence="2" id="KW-0378">Hydrolase</keyword>
<protein>
    <submittedName>
        <fullName evidence="2">GDSL-like Lipase/Acylhydrolase</fullName>
    </submittedName>
</protein>
<dbReference type="Proteomes" id="UP000204221">
    <property type="component" value="Chromosome"/>
</dbReference>
<evidence type="ECO:0000313" key="2">
    <source>
        <dbReference type="EMBL" id="ASO18097.1"/>
    </source>
</evidence>
<proteinExistence type="predicted"/>
<dbReference type="KEGG" id="ahg:AHOG_02165"/>
<dbReference type="PANTHER" id="PTHR43784">
    <property type="entry name" value="GDSL-LIKE LIPASE/ACYLHYDROLASE, PUTATIVE (AFU_ORTHOLOGUE AFUA_2G00820)-RELATED"/>
    <property type="match status" value="1"/>
</dbReference>
<dbReference type="InterPro" id="IPR036514">
    <property type="entry name" value="SGNH_hydro_sf"/>
</dbReference>
<dbReference type="SUPFAM" id="SSF52266">
    <property type="entry name" value="SGNH hydrolase"/>
    <property type="match status" value="1"/>
</dbReference>
<keyword evidence="3" id="KW-1185">Reference proteome</keyword>
<dbReference type="OrthoDB" id="1828825at2"/>
<feature type="region of interest" description="Disordered" evidence="1">
    <location>
        <begin position="28"/>
        <end position="51"/>
    </location>
</feature>
<dbReference type="Gene3D" id="3.40.50.1110">
    <property type="entry name" value="SGNH hydrolase"/>
    <property type="match status" value="1"/>
</dbReference>
<sequence length="407" mass="42403">MRRLAAAALLLGLLAVLSVILIRPAQETQPDAVEPQPGITTWSAAPQPPQDAQAESLGFTEVTVRTAIRVSAGGDAISLRLDNTYGITPLDVAAVTLARPVGDGPAIEPASRLRLRADGQTSFRIPPGESVYTDPAAVTVADSARLLVSYHLPGPTGPVTLHSMTGEPTWLAAGEQVMNATGGVFERHPSRPVLGAAVVYGGPARGTVVVLGSSTADGVGVDGASSRRWPDLLSDRLAEPGPRRLAVANASISGNQILTSTTYGGSAQLDRLDRDVLALPGARVLVLNSGSNDLRNGVDAPTVLAALEDMAEAARDRGLFVVATTVTPFGEHRSFTEETEAVRLAVNAAMFQSPSFDLVVDLDAVTRDPARPQRLRPDLDVGDGSHPNQLGARLMADAVPLDALPST</sequence>
<dbReference type="InterPro" id="IPR053140">
    <property type="entry name" value="GDSL_Rv0518-like"/>
</dbReference>
<organism evidence="2 3">
    <name type="scientific">Actinoalloteichus hoggarensis</name>
    <dbReference type="NCBI Taxonomy" id="1470176"/>
    <lineage>
        <taxon>Bacteria</taxon>
        <taxon>Bacillati</taxon>
        <taxon>Actinomycetota</taxon>
        <taxon>Actinomycetes</taxon>
        <taxon>Pseudonocardiales</taxon>
        <taxon>Pseudonocardiaceae</taxon>
        <taxon>Actinoalloteichus</taxon>
    </lineage>
</organism>
<dbReference type="EMBL" id="CP022521">
    <property type="protein sequence ID" value="ASO18097.1"/>
    <property type="molecule type" value="Genomic_DNA"/>
</dbReference>
<evidence type="ECO:0000313" key="3">
    <source>
        <dbReference type="Proteomes" id="UP000204221"/>
    </source>
</evidence>
<accession>A0A221VX98</accession>
<reference evidence="2 3" key="1">
    <citation type="submission" date="2017-07" db="EMBL/GenBank/DDBJ databases">
        <title>Complete genome sequence of Actinoalloteichus hoggarensis DSM 45943, type strain of Actinoalloteichus hoggarensis.</title>
        <authorList>
            <person name="Ruckert C."/>
            <person name="Nouioui I."/>
            <person name="Willmese J."/>
            <person name="van Wezel G."/>
            <person name="Klenk H.-P."/>
            <person name="Kalinowski J."/>
            <person name="Zotchev S.B."/>
        </authorList>
    </citation>
    <scope>NUCLEOTIDE SEQUENCE [LARGE SCALE GENOMIC DNA]</scope>
    <source>
        <strain evidence="2 3">DSM 45943</strain>
    </source>
</reference>
<dbReference type="RefSeq" id="WP_157736593.1">
    <property type="nucleotide sequence ID" value="NZ_CP022521.1"/>
</dbReference>
<name>A0A221VX98_9PSEU</name>